<feature type="region of interest" description="Disordered" evidence="1">
    <location>
        <begin position="35"/>
        <end position="56"/>
    </location>
</feature>
<reference evidence="2" key="1">
    <citation type="submission" date="2017-08" db="EMBL/GenBank/DDBJ databases">
        <authorList>
            <person name="Imhoff J.F."/>
            <person name="Rahn T."/>
            <person name="Kuenzel S."/>
            <person name="Neulinger S.C."/>
        </authorList>
    </citation>
    <scope>NUCLEOTIDE SEQUENCE</scope>
    <source>
        <strain evidence="2">DSM 9154</strain>
    </source>
</reference>
<dbReference type="InterPro" id="IPR045767">
    <property type="entry name" value="DUF6134"/>
</dbReference>
<keyword evidence="3" id="KW-1185">Reference proteome</keyword>
<organism evidence="2 3">
    <name type="scientific">Rhodovibrio salinarum</name>
    <dbReference type="NCBI Taxonomy" id="1087"/>
    <lineage>
        <taxon>Bacteria</taxon>
        <taxon>Pseudomonadati</taxon>
        <taxon>Pseudomonadota</taxon>
        <taxon>Alphaproteobacteria</taxon>
        <taxon>Rhodospirillales</taxon>
        <taxon>Rhodovibrionaceae</taxon>
        <taxon>Rhodovibrio</taxon>
    </lineage>
</organism>
<comment type="caution">
    <text evidence="2">The sequence shown here is derived from an EMBL/GenBank/DDBJ whole genome shotgun (WGS) entry which is preliminary data.</text>
</comment>
<proteinExistence type="predicted"/>
<name>A0A934QLM0_9PROT</name>
<evidence type="ECO:0000313" key="3">
    <source>
        <dbReference type="Proteomes" id="UP000778970"/>
    </source>
</evidence>
<dbReference type="AlphaFoldDB" id="A0A934QLM0"/>
<dbReference type="Pfam" id="PF19630">
    <property type="entry name" value="DUF6134"/>
    <property type="match status" value="1"/>
</dbReference>
<protein>
    <submittedName>
        <fullName evidence="2">Uncharacterized protein</fullName>
    </submittedName>
</protein>
<reference evidence="2" key="2">
    <citation type="journal article" date="2020" name="Microorganisms">
        <title>Osmotic Adaptation and Compatible Solute Biosynthesis of Phototrophic Bacteria as Revealed from Genome Analyses.</title>
        <authorList>
            <person name="Imhoff J.F."/>
            <person name="Rahn T."/>
            <person name="Kunzel S."/>
            <person name="Keller A."/>
            <person name="Neulinger S.C."/>
        </authorList>
    </citation>
    <scope>NUCLEOTIDE SEQUENCE</scope>
    <source>
        <strain evidence="2">DSM 9154</strain>
    </source>
</reference>
<dbReference type="EMBL" id="NRRE01000035">
    <property type="protein sequence ID" value="MBK1699217.1"/>
    <property type="molecule type" value="Genomic_DNA"/>
</dbReference>
<accession>A0A934QLM0</accession>
<sequence length="156" mass="17815">MVTLFSVPLYSYRHTSVERWRGDTLIGLDSQTRKNGKEKSLAGVRDGDGPLVLENHKGERRTFPESPLTTTLWHPRTPQAPQLLEVEDGWMKTNATQDIGREAVRIGDTRQTARHYRLGGEVQRDVWYDDRGLLLRVAFQHDDGSRIVMQPAADFT</sequence>
<gene>
    <name evidence="2" type="ORF">CKO21_18380</name>
</gene>
<evidence type="ECO:0000256" key="1">
    <source>
        <dbReference type="SAM" id="MobiDB-lite"/>
    </source>
</evidence>
<dbReference type="Proteomes" id="UP000778970">
    <property type="component" value="Unassembled WGS sequence"/>
</dbReference>
<evidence type="ECO:0000313" key="2">
    <source>
        <dbReference type="EMBL" id="MBK1699217.1"/>
    </source>
</evidence>